<evidence type="ECO:0000256" key="3">
    <source>
        <dbReference type="ARBA" id="ARBA00022741"/>
    </source>
</evidence>
<reference evidence="7 8" key="2">
    <citation type="submission" date="2016-12" db="EMBL/GenBank/DDBJ databases">
        <title>Draft Genome Sequence of Cystobacter ferrugineus Strain Cbfe23.</title>
        <authorList>
            <person name="Akbar S."/>
            <person name="Dowd S.E."/>
            <person name="Stevens D.C."/>
        </authorList>
    </citation>
    <scope>NUCLEOTIDE SEQUENCE [LARGE SCALE GENOMIC DNA]</scope>
    <source>
        <strain evidence="7 8">Cbfe23</strain>
    </source>
</reference>
<evidence type="ECO:0000256" key="5">
    <source>
        <dbReference type="SAM" id="MobiDB-lite"/>
    </source>
</evidence>
<protein>
    <submittedName>
        <fullName evidence="7">ABC transporter</fullName>
    </submittedName>
</protein>
<dbReference type="EMBL" id="MPIN01000002">
    <property type="protein sequence ID" value="OJH40889.1"/>
    <property type="molecule type" value="Genomic_DNA"/>
</dbReference>
<dbReference type="STRING" id="83449.BON30_08175"/>
<reference evidence="8" key="1">
    <citation type="submission" date="2016-11" db="EMBL/GenBank/DDBJ databases">
        <authorList>
            <person name="Shukria A."/>
            <person name="Stevens D.C."/>
        </authorList>
    </citation>
    <scope>NUCLEOTIDE SEQUENCE [LARGE SCALE GENOMIC DNA]</scope>
    <source>
        <strain evidence="8">Cbfe23</strain>
    </source>
</reference>
<dbReference type="Proteomes" id="UP000182229">
    <property type="component" value="Unassembled WGS sequence"/>
</dbReference>
<dbReference type="SMART" id="SM00382">
    <property type="entry name" value="AAA"/>
    <property type="match status" value="1"/>
</dbReference>
<keyword evidence="8" id="KW-1185">Reference proteome</keyword>
<evidence type="ECO:0000259" key="6">
    <source>
        <dbReference type="PROSITE" id="PS50893"/>
    </source>
</evidence>
<dbReference type="InterPro" id="IPR003439">
    <property type="entry name" value="ABC_transporter-like_ATP-bd"/>
</dbReference>
<dbReference type="CDD" id="cd03230">
    <property type="entry name" value="ABC_DR_subfamily_A"/>
    <property type="match status" value="1"/>
</dbReference>
<comment type="similarity">
    <text evidence="1">Belongs to the ABC transporter superfamily.</text>
</comment>
<sequence>MWSLHEVDIVSQPMIRIEGLTKSYGTAQALRGVSFEVPRGQVVGFLGPNGAGKSTTMKILAGFVTPTSGVAQVNGIDVSVDPVATRRLIGYLPENNPLYEEMMVRDYLDFIADVRGVPKSQRQTRIRSAVERCGLGSVLGKDIQQLSKGYRQRVGLAQAILHDPDLLILDEPTTGLDPNQIVEIRNLIKDLGREKTVILSTHILSEVQSTCGRVLIISEGKVVADDAPERLTTSEGGSVTVVLASRSGVPLRPEQVRAVLEQVPGVTGVEGAEAEGGDTLGFSLRYGAEDIRRALFDAAVRNDLCLLEMKRRHVSLEETFRKLTGGEAARSGTPARAEPEATPYAA</sequence>
<dbReference type="InterPro" id="IPR027417">
    <property type="entry name" value="P-loop_NTPase"/>
</dbReference>
<dbReference type="PROSITE" id="PS50893">
    <property type="entry name" value="ABC_TRANSPORTER_2"/>
    <property type="match status" value="1"/>
</dbReference>
<dbReference type="GO" id="GO:0005524">
    <property type="term" value="F:ATP binding"/>
    <property type="evidence" value="ECO:0007669"/>
    <property type="project" value="UniProtKB-KW"/>
</dbReference>
<keyword evidence="4" id="KW-0067">ATP-binding</keyword>
<dbReference type="PANTHER" id="PTHR43335:SF4">
    <property type="entry name" value="ABC TRANSPORTER, ATP-BINDING PROTEIN"/>
    <property type="match status" value="1"/>
</dbReference>
<dbReference type="AlphaFoldDB" id="A0A1L9BF57"/>
<evidence type="ECO:0000313" key="7">
    <source>
        <dbReference type="EMBL" id="OJH40889.1"/>
    </source>
</evidence>
<proteinExistence type="inferred from homology"/>
<comment type="caution">
    <text evidence="7">The sequence shown here is derived from an EMBL/GenBank/DDBJ whole genome shotgun (WGS) entry which is preliminary data.</text>
</comment>
<keyword evidence="3" id="KW-0547">Nucleotide-binding</keyword>
<name>A0A1L9BF57_9BACT</name>
<evidence type="ECO:0000256" key="1">
    <source>
        <dbReference type="ARBA" id="ARBA00005417"/>
    </source>
</evidence>
<feature type="domain" description="ABC transporter" evidence="6">
    <location>
        <begin position="15"/>
        <end position="244"/>
    </location>
</feature>
<dbReference type="OrthoDB" id="9809450at2"/>
<dbReference type="InterPro" id="IPR003593">
    <property type="entry name" value="AAA+_ATPase"/>
</dbReference>
<organism evidence="7 8">
    <name type="scientific">Cystobacter ferrugineus</name>
    <dbReference type="NCBI Taxonomy" id="83449"/>
    <lineage>
        <taxon>Bacteria</taxon>
        <taxon>Pseudomonadati</taxon>
        <taxon>Myxococcota</taxon>
        <taxon>Myxococcia</taxon>
        <taxon>Myxococcales</taxon>
        <taxon>Cystobacterineae</taxon>
        <taxon>Archangiaceae</taxon>
        <taxon>Cystobacter</taxon>
    </lineage>
</organism>
<evidence type="ECO:0000256" key="2">
    <source>
        <dbReference type="ARBA" id="ARBA00022448"/>
    </source>
</evidence>
<dbReference type="Gene3D" id="3.40.50.300">
    <property type="entry name" value="P-loop containing nucleotide triphosphate hydrolases"/>
    <property type="match status" value="1"/>
</dbReference>
<accession>A0A1L9BF57</accession>
<keyword evidence="2" id="KW-0813">Transport</keyword>
<gene>
    <name evidence="7" type="ORF">BON30_08175</name>
</gene>
<evidence type="ECO:0000313" key="8">
    <source>
        <dbReference type="Proteomes" id="UP000182229"/>
    </source>
</evidence>
<dbReference type="PANTHER" id="PTHR43335">
    <property type="entry name" value="ABC TRANSPORTER, ATP-BINDING PROTEIN"/>
    <property type="match status" value="1"/>
</dbReference>
<dbReference type="Pfam" id="PF00005">
    <property type="entry name" value="ABC_tran"/>
    <property type="match status" value="1"/>
</dbReference>
<dbReference type="SUPFAM" id="SSF52540">
    <property type="entry name" value="P-loop containing nucleoside triphosphate hydrolases"/>
    <property type="match status" value="1"/>
</dbReference>
<feature type="region of interest" description="Disordered" evidence="5">
    <location>
        <begin position="325"/>
        <end position="346"/>
    </location>
</feature>
<dbReference type="GO" id="GO:0016887">
    <property type="term" value="F:ATP hydrolysis activity"/>
    <property type="evidence" value="ECO:0007669"/>
    <property type="project" value="InterPro"/>
</dbReference>
<evidence type="ECO:0000256" key="4">
    <source>
        <dbReference type="ARBA" id="ARBA00022840"/>
    </source>
</evidence>